<accession>A0A2T4FSC7</accession>
<gene>
    <name evidence="3" type="ORF">C9382_22405</name>
</gene>
<proteinExistence type="predicted"/>
<name>A0A2T4FSC7_9PSED</name>
<evidence type="ECO:0000256" key="1">
    <source>
        <dbReference type="SAM" id="MobiDB-lite"/>
    </source>
</evidence>
<dbReference type="RefSeq" id="WP_083221342.1">
    <property type="nucleotide sequence ID" value="NZ_MAUE01000010.1"/>
</dbReference>
<dbReference type="AlphaFoldDB" id="A0A2T4FSC7"/>
<dbReference type="EMBL" id="PYWW01000048">
    <property type="protein sequence ID" value="PTC26273.1"/>
    <property type="molecule type" value="Genomic_DNA"/>
</dbReference>
<evidence type="ECO:0000313" key="3">
    <source>
        <dbReference type="EMBL" id="PTC26273.1"/>
    </source>
</evidence>
<dbReference type="GO" id="GO:0005576">
    <property type="term" value="C:extracellular region"/>
    <property type="evidence" value="ECO:0007669"/>
    <property type="project" value="InterPro"/>
</dbReference>
<reference evidence="3 4" key="1">
    <citation type="submission" date="2018-03" db="EMBL/GenBank/DDBJ databases">
        <title>Diversity of bacteria associated with corn roots inoculated with woodland soils in Canada, and Description of Pseudomonas aylmerense sp. nov.</title>
        <authorList>
            <person name="Tambong J.T."/>
            <person name="Xu R."/>
            <person name="Tchagang C."/>
        </authorList>
    </citation>
    <scope>NUCLEOTIDE SEQUENCE [LARGE SCALE GENOMIC DNA]</scope>
    <source>
        <strain evidence="3 4">S1E44</strain>
    </source>
</reference>
<sequence length="410" mass="44674">MTNVINAHCSASSRNQAPLEPRPSNPQSHAQSALNSVEAAAARAQDGTGILSDHLIPLQSLATQTNTIIGIRPVESVATGLIREGHPTKDFHIKGKSADWGPQAGLICADQALSKLEKSATLAPEKVARANEQIQACIRDGHAVSVPLEISRARLDELLGLGKLSELTLPDDDGTIHLKALGPSQQQYVFEGKRASSSDERYVISQEGKPVQVLAKSPEGKALTADYDLHTIAPHISDYGRQDRLPVPDIAHSVYTDRINSYKHRHADVDDYQVPEALRADFDSAGHFYSKEDPDLGNATPRIKHMIELINQKLVGDAERVVHHNADSGSPAADVATNYPATFFLPAKLGQFDEICLINNSKEMAELVRTAKDSGYHVPLNPLWEKEVISVKRPGFIQAQARLARAFDRS</sequence>
<dbReference type="GO" id="GO:0008294">
    <property type="term" value="F:calcium- and calmodulin-responsive adenylate cyclase activity"/>
    <property type="evidence" value="ECO:0007669"/>
    <property type="project" value="InterPro"/>
</dbReference>
<protein>
    <submittedName>
        <fullName evidence="3">Adenylate cyclase</fullName>
    </submittedName>
</protein>
<dbReference type="InterPro" id="IPR005165">
    <property type="entry name" value="Anthrax_toxin_edema_cen"/>
</dbReference>
<dbReference type="SUPFAM" id="SSF81298">
    <property type="entry name" value="Adenylylcyclase toxin (the edema factor)"/>
    <property type="match status" value="1"/>
</dbReference>
<dbReference type="Pfam" id="PF03497">
    <property type="entry name" value="Anthrax_toxA"/>
    <property type="match status" value="1"/>
</dbReference>
<evidence type="ECO:0000313" key="4">
    <source>
        <dbReference type="Proteomes" id="UP000240571"/>
    </source>
</evidence>
<feature type="region of interest" description="Disordered" evidence="1">
    <location>
        <begin position="1"/>
        <end position="33"/>
    </location>
</feature>
<dbReference type="Gene3D" id="3.90.1760.10">
    <property type="entry name" value="Anthrax toxin, edema factor, central domain"/>
    <property type="match status" value="1"/>
</dbReference>
<dbReference type="InterPro" id="IPR037017">
    <property type="entry name" value="Anthrax_toxin_edema_cen_sf"/>
</dbReference>
<organism evidence="3 4">
    <name type="scientific">Pseudomonas aylmerensis</name>
    <dbReference type="NCBI Taxonomy" id="1869229"/>
    <lineage>
        <taxon>Bacteria</taxon>
        <taxon>Pseudomonadati</taxon>
        <taxon>Pseudomonadota</taxon>
        <taxon>Gammaproteobacteria</taxon>
        <taxon>Pseudomonadales</taxon>
        <taxon>Pseudomonadaceae</taxon>
        <taxon>Pseudomonas</taxon>
    </lineage>
</organism>
<dbReference type="OrthoDB" id="1550625at2"/>
<dbReference type="InterPro" id="IPR035099">
    <property type="entry name" value="Anthrax_toxin_C-terminal"/>
</dbReference>
<feature type="domain" description="Anthrax toxin edema factor central" evidence="2">
    <location>
        <begin position="44"/>
        <end position="216"/>
    </location>
</feature>
<feature type="compositionally biased region" description="Polar residues" evidence="1">
    <location>
        <begin position="1"/>
        <end position="16"/>
    </location>
</feature>
<dbReference type="Proteomes" id="UP000240571">
    <property type="component" value="Unassembled WGS sequence"/>
</dbReference>
<evidence type="ECO:0000259" key="2">
    <source>
        <dbReference type="Pfam" id="PF03497"/>
    </source>
</evidence>
<comment type="caution">
    <text evidence="3">The sequence shown here is derived from an EMBL/GenBank/DDBJ whole genome shotgun (WGS) entry which is preliminary data.</text>
</comment>